<accession>A0AAD3SS76</accession>
<proteinExistence type="predicted"/>
<dbReference type="Pfam" id="PF14223">
    <property type="entry name" value="Retrotran_gag_2"/>
    <property type="match status" value="1"/>
</dbReference>
<evidence type="ECO:0000313" key="2">
    <source>
        <dbReference type="Proteomes" id="UP001279734"/>
    </source>
</evidence>
<dbReference type="AlphaFoldDB" id="A0AAD3SS76"/>
<gene>
    <name evidence="1" type="ORF">Nepgr_018841</name>
</gene>
<name>A0AAD3SS76_NEPGR</name>
<organism evidence="1 2">
    <name type="scientific">Nepenthes gracilis</name>
    <name type="common">Slender pitcher plant</name>
    <dbReference type="NCBI Taxonomy" id="150966"/>
    <lineage>
        <taxon>Eukaryota</taxon>
        <taxon>Viridiplantae</taxon>
        <taxon>Streptophyta</taxon>
        <taxon>Embryophyta</taxon>
        <taxon>Tracheophyta</taxon>
        <taxon>Spermatophyta</taxon>
        <taxon>Magnoliopsida</taxon>
        <taxon>eudicotyledons</taxon>
        <taxon>Gunneridae</taxon>
        <taxon>Pentapetalae</taxon>
        <taxon>Caryophyllales</taxon>
        <taxon>Nepenthaceae</taxon>
        <taxon>Nepenthes</taxon>
    </lineage>
</organism>
<reference evidence="1" key="1">
    <citation type="submission" date="2023-05" db="EMBL/GenBank/DDBJ databases">
        <title>Nepenthes gracilis genome sequencing.</title>
        <authorList>
            <person name="Fukushima K."/>
        </authorList>
    </citation>
    <scope>NUCLEOTIDE SEQUENCE</scope>
    <source>
        <strain evidence="1">SING2019-196</strain>
    </source>
</reference>
<sequence length="105" mass="12332">MYTYISWKKLDDLYYWKNPQKKAFLVRRFVNPRCKDGISIVEHPINFKENMNQFTNYKMVLEDECQACILSDGLPYSYETLMVAPNNSAAKGNLSTPGIREKLVW</sequence>
<comment type="caution">
    <text evidence="1">The sequence shown here is derived from an EMBL/GenBank/DDBJ whole genome shotgun (WGS) entry which is preliminary data.</text>
</comment>
<dbReference type="EMBL" id="BSYO01000017">
    <property type="protein sequence ID" value="GMH17000.1"/>
    <property type="molecule type" value="Genomic_DNA"/>
</dbReference>
<dbReference type="Proteomes" id="UP001279734">
    <property type="component" value="Unassembled WGS sequence"/>
</dbReference>
<protein>
    <submittedName>
        <fullName evidence="1">Uncharacterized protein</fullName>
    </submittedName>
</protein>
<evidence type="ECO:0000313" key="1">
    <source>
        <dbReference type="EMBL" id="GMH17000.1"/>
    </source>
</evidence>
<keyword evidence="2" id="KW-1185">Reference proteome</keyword>